<feature type="non-terminal residue" evidence="2">
    <location>
        <position position="1"/>
    </location>
</feature>
<feature type="region of interest" description="Disordered" evidence="1">
    <location>
        <begin position="1"/>
        <end position="36"/>
    </location>
</feature>
<feature type="region of interest" description="Disordered" evidence="1">
    <location>
        <begin position="59"/>
        <end position="118"/>
    </location>
</feature>
<evidence type="ECO:0000256" key="1">
    <source>
        <dbReference type="SAM" id="MobiDB-lite"/>
    </source>
</evidence>
<dbReference type="AlphaFoldDB" id="A0AAV5X3I7"/>
<feature type="compositionally biased region" description="Polar residues" evidence="1">
    <location>
        <begin position="59"/>
        <end position="75"/>
    </location>
</feature>
<evidence type="ECO:0000313" key="3">
    <source>
        <dbReference type="Proteomes" id="UP001432322"/>
    </source>
</evidence>
<proteinExistence type="predicted"/>
<gene>
    <name evidence="2" type="ORF">PFISCL1PPCAC_27861</name>
</gene>
<organism evidence="2 3">
    <name type="scientific">Pristionchus fissidentatus</name>
    <dbReference type="NCBI Taxonomy" id="1538716"/>
    <lineage>
        <taxon>Eukaryota</taxon>
        <taxon>Metazoa</taxon>
        <taxon>Ecdysozoa</taxon>
        <taxon>Nematoda</taxon>
        <taxon>Chromadorea</taxon>
        <taxon>Rhabditida</taxon>
        <taxon>Rhabditina</taxon>
        <taxon>Diplogasteromorpha</taxon>
        <taxon>Diplogasteroidea</taxon>
        <taxon>Neodiplogasteridae</taxon>
        <taxon>Pristionchus</taxon>
    </lineage>
</organism>
<keyword evidence="3" id="KW-1185">Reference proteome</keyword>
<comment type="caution">
    <text evidence="2">The sequence shown here is derived from an EMBL/GenBank/DDBJ whole genome shotgun (WGS) entry which is preliminary data.</text>
</comment>
<name>A0AAV5X3I7_9BILA</name>
<feature type="compositionally biased region" description="Basic and acidic residues" evidence="1">
    <location>
        <begin position="82"/>
        <end position="118"/>
    </location>
</feature>
<feature type="compositionally biased region" description="Polar residues" evidence="1">
    <location>
        <begin position="18"/>
        <end position="28"/>
    </location>
</feature>
<reference evidence="2" key="1">
    <citation type="submission" date="2023-10" db="EMBL/GenBank/DDBJ databases">
        <title>Genome assembly of Pristionchus species.</title>
        <authorList>
            <person name="Yoshida K."/>
            <person name="Sommer R.J."/>
        </authorList>
    </citation>
    <scope>NUCLEOTIDE SEQUENCE</scope>
    <source>
        <strain evidence="2">RS5133</strain>
    </source>
</reference>
<dbReference type="EMBL" id="BTSY01000007">
    <property type="protein sequence ID" value="GMT36564.1"/>
    <property type="molecule type" value="Genomic_DNA"/>
</dbReference>
<protein>
    <submittedName>
        <fullName evidence="2">Uncharacterized protein</fullName>
    </submittedName>
</protein>
<feature type="non-terminal residue" evidence="2">
    <location>
        <position position="118"/>
    </location>
</feature>
<sequence>QPYADSCRQPELQIPQHHLQSGSGSSDSVLGFVYGTTHGYAPHQNRRCGCGQEQCSDNDCGSISDLNDGQGSSLVSGPPGSDHGHGFRSGDDMEMPSSERKVDKESQTDEKINAQEFS</sequence>
<accession>A0AAV5X3I7</accession>
<dbReference type="Proteomes" id="UP001432322">
    <property type="component" value="Unassembled WGS sequence"/>
</dbReference>
<evidence type="ECO:0000313" key="2">
    <source>
        <dbReference type="EMBL" id="GMT36564.1"/>
    </source>
</evidence>